<dbReference type="PROSITE" id="PS00447">
    <property type="entry name" value="DNA_POLYMERASE_A"/>
    <property type="match status" value="1"/>
</dbReference>
<evidence type="ECO:0000313" key="21">
    <source>
        <dbReference type="EMBL" id="BBH95454.1"/>
    </source>
</evidence>
<dbReference type="InterPro" id="IPR043502">
    <property type="entry name" value="DNA/RNA_pol_sf"/>
</dbReference>
<evidence type="ECO:0000256" key="3">
    <source>
        <dbReference type="ARBA" id="ARBA00020311"/>
    </source>
</evidence>
<dbReference type="FunFam" id="3.40.50.1010:FF:000001">
    <property type="entry name" value="DNA polymerase I"/>
    <property type="match status" value="1"/>
</dbReference>
<evidence type="ECO:0000256" key="6">
    <source>
        <dbReference type="ARBA" id="ARBA00022705"/>
    </source>
</evidence>
<evidence type="ECO:0000256" key="14">
    <source>
        <dbReference type="ARBA" id="ARBA00049244"/>
    </source>
</evidence>
<dbReference type="EC" id="2.7.7.7" evidence="2 15"/>
<dbReference type="EMBL" id="AP019377">
    <property type="protein sequence ID" value="BBH95454.1"/>
    <property type="molecule type" value="Genomic_DNA"/>
</dbReference>
<organism evidence="21">
    <name type="scientific">Thermogemmatispora argillosa</name>
    <dbReference type="NCBI Taxonomy" id="2045280"/>
    <lineage>
        <taxon>Bacteria</taxon>
        <taxon>Bacillati</taxon>
        <taxon>Chloroflexota</taxon>
        <taxon>Ktedonobacteria</taxon>
        <taxon>Thermogemmatisporales</taxon>
        <taxon>Thermogemmatisporaceae</taxon>
        <taxon>Thermogemmatispora</taxon>
    </lineage>
</organism>
<dbReference type="FunFam" id="1.10.150.20:FF:000002">
    <property type="entry name" value="DNA polymerase I"/>
    <property type="match status" value="1"/>
</dbReference>
<dbReference type="InterPro" id="IPR012337">
    <property type="entry name" value="RNaseH-like_sf"/>
</dbReference>
<dbReference type="CDD" id="cd09898">
    <property type="entry name" value="H3TH_53EXO"/>
    <property type="match status" value="1"/>
</dbReference>
<dbReference type="InterPro" id="IPR002298">
    <property type="entry name" value="DNA_polymerase_A"/>
</dbReference>
<dbReference type="PRINTS" id="PR00868">
    <property type="entry name" value="DNAPOLI"/>
</dbReference>
<dbReference type="GO" id="GO:0003887">
    <property type="term" value="F:DNA-directed DNA polymerase activity"/>
    <property type="evidence" value="ECO:0007669"/>
    <property type="project" value="UniProtKB-UniRule"/>
</dbReference>
<reference evidence="21" key="1">
    <citation type="submission" date="2018-12" db="EMBL/GenBank/DDBJ databases">
        <title>Novel natural products biosynthetic potential of the class Ktedonobacteria.</title>
        <authorList>
            <person name="Zheng Y."/>
            <person name="Saitou A."/>
            <person name="Wang C.M."/>
            <person name="Toyoda A."/>
            <person name="Minakuchi Y."/>
            <person name="Sekiguchi Y."/>
            <person name="Ueda K."/>
            <person name="Takano H."/>
            <person name="Sakai Y."/>
            <person name="Yokota A."/>
            <person name="Yabe S."/>
        </authorList>
    </citation>
    <scope>NUCLEOTIDE SEQUENCE</scope>
    <source>
        <strain evidence="21">A3-2</strain>
    </source>
</reference>
<dbReference type="GO" id="GO:0006302">
    <property type="term" value="P:double-strand break repair"/>
    <property type="evidence" value="ECO:0007669"/>
    <property type="project" value="TreeGrafter"/>
</dbReference>
<evidence type="ECO:0000256" key="2">
    <source>
        <dbReference type="ARBA" id="ARBA00012417"/>
    </source>
</evidence>
<dbReference type="SUPFAM" id="SSF47807">
    <property type="entry name" value="5' to 3' exonuclease, C-terminal subdomain"/>
    <property type="match status" value="1"/>
</dbReference>
<keyword evidence="6 16" id="KW-0235">DNA replication</keyword>
<dbReference type="SMART" id="SM00279">
    <property type="entry name" value="HhH2"/>
    <property type="match status" value="1"/>
</dbReference>
<keyword evidence="9 16" id="KW-0378">Hydrolase</keyword>
<evidence type="ECO:0000256" key="17">
    <source>
        <dbReference type="SAM" id="MobiDB-lite"/>
    </source>
</evidence>
<dbReference type="FunFam" id="1.20.1060.10:FF:000001">
    <property type="entry name" value="DNA polymerase I"/>
    <property type="match status" value="1"/>
</dbReference>
<evidence type="ECO:0000256" key="11">
    <source>
        <dbReference type="ARBA" id="ARBA00022932"/>
    </source>
</evidence>
<evidence type="ECO:0000256" key="1">
    <source>
        <dbReference type="ARBA" id="ARBA00007705"/>
    </source>
</evidence>
<feature type="region of interest" description="Disordered" evidence="17">
    <location>
        <begin position="306"/>
        <end position="392"/>
    </location>
</feature>
<accession>A0A455T7M7</accession>
<dbReference type="InterPro" id="IPR002562">
    <property type="entry name" value="3'-5'_exonuclease_dom"/>
</dbReference>
<dbReference type="NCBIfam" id="NF004397">
    <property type="entry name" value="PRK05755.1"/>
    <property type="match status" value="1"/>
</dbReference>
<comment type="similarity">
    <text evidence="1 16">Belongs to the DNA polymerase type-A family.</text>
</comment>
<dbReference type="SUPFAM" id="SSF53098">
    <property type="entry name" value="Ribonuclease H-like"/>
    <property type="match status" value="1"/>
</dbReference>
<evidence type="ECO:0000256" key="4">
    <source>
        <dbReference type="ARBA" id="ARBA00022679"/>
    </source>
</evidence>
<comment type="function">
    <text evidence="16">In addition to polymerase activity, this DNA polymerase exhibits 3'-5' and 5'-3' exonuclease activity.</text>
</comment>
<evidence type="ECO:0000256" key="16">
    <source>
        <dbReference type="RuleBase" id="RU004460"/>
    </source>
</evidence>
<protein>
    <recommendedName>
        <fullName evidence="3 15">DNA polymerase I</fullName>
        <ecNumber evidence="2 15">2.7.7.7</ecNumber>
    </recommendedName>
</protein>
<dbReference type="Pfam" id="PF01612">
    <property type="entry name" value="DNA_pol_A_exo1"/>
    <property type="match status" value="1"/>
</dbReference>
<dbReference type="GO" id="GO:0003677">
    <property type="term" value="F:DNA binding"/>
    <property type="evidence" value="ECO:0007669"/>
    <property type="project" value="UniProtKB-UniRule"/>
</dbReference>
<dbReference type="SUPFAM" id="SSF56672">
    <property type="entry name" value="DNA/RNA polymerases"/>
    <property type="match status" value="1"/>
</dbReference>
<dbReference type="Gene3D" id="3.40.50.1010">
    <property type="entry name" value="5'-nuclease"/>
    <property type="match status" value="1"/>
</dbReference>
<dbReference type="GO" id="GO:0006261">
    <property type="term" value="P:DNA-templated DNA replication"/>
    <property type="evidence" value="ECO:0007669"/>
    <property type="project" value="UniProtKB-UniRule"/>
</dbReference>
<keyword evidence="11 16" id="KW-0239">DNA-directed DNA polymerase</keyword>
<keyword evidence="4 16" id="KW-0808">Transferase</keyword>
<dbReference type="Gene3D" id="3.30.70.370">
    <property type="match status" value="1"/>
</dbReference>
<proteinExistence type="inferred from homology"/>
<evidence type="ECO:0000256" key="12">
    <source>
        <dbReference type="ARBA" id="ARBA00023125"/>
    </source>
</evidence>
<dbReference type="Gene3D" id="3.30.420.10">
    <property type="entry name" value="Ribonuclease H-like superfamily/Ribonuclease H"/>
    <property type="match status" value="1"/>
</dbReference>
<dbReference type="InterPro" id="IPR029060">
    <property type="entry name" value="PIN-like_dom_sf"/>
</dbReference>
<evidence type="ECO:0000259" key="18">
    <source>
        <dbReference type="SMART" id="SM00474"/>
    </source>
</evidence>
<dbReference type="FunFam" id="1.10.150.20:FF:000003">
    <property type="entry name" value="DNA polymerase I"/>
    <property type="match status" value="1"/>
</dbReference>
<keyword evidence="10 16" id="KW-0269">Exonuclease</keyword>
<dbReference type="SMART" id="SM00475">
    <property type="entry name" value="53EXOc"/>
    <property type="match status" value="1"/>
</dbReference>
<dbReference type="InterPro" id="IPR001098">
    <property type="entry name" value="DNA-dir_DNA_pol_A_palm_dom"/>
</dbReference>
<dbReference type="CDD" id="cd08637">
    <property type="entry name" value="DNA_pol_A_pol_I_C"/>
    <property type="match status" value="1"/>
</dbReference>
<evidence type="ECO:0000256" key="9">
    <source>
        <dbReference type="ARBA" id="ARBA00022801"/>
    </source>
</evidence>
<dbReference type="InterPro" id="IPR020045">
    <property type="entry name" value="DNA_polI_H3TH"/>
</dbReference>
<feature type="domain" description="DNA-directed DNA polymerase family A palm" evidence="20">
    <location>
        <begin position="804"/>
        <end position="1010"/>
    </location>
</feature>
<dbReference type="SUPFAM" id="SSF88723">
    <property type="entry name" value="PIN domain-like"/>
    <property type="match status" value="1"/>
</dbReference>
<feature type="compositionally biased region" description="Low complexity" evidence="17">
    <location>
        <begin position="314"/>
        <end position="324"/>
    </location>
</feature>
<dbReference type="Pfam" id="PF01367">
    <property type="entry name" value="5_3_exonuc"/>
    <property type="match status" value="1"/>
</dbReference>
<name>A0A455T7M7_9CHLR</name>
<keyword evidence="13 16" id="KW-0234">DNA repair</keyword>
<dbReference type="InterPro" id="IPR002421">
    <property type="entry name" value="5-3_exonuclease"/>
</dbReference>
<evidence type="ECO:0000256" key="8">
    <source>
        <dbReference type="ARBA" id="ARBA00022763"/>
    </source>
</evidence>
<feature type="domain" description="3'-5' exonuclease" evidence="18">
    <location>
        <begin position="446"/>
        <end position="637"/>
    </location>
</feature>
<evidence type="ECO:0000256" key="7">
    <source>
        <dbReference type="ARBA" id="ARBA00022722"/>
    </source>
</evidence>
<keyword evidence="5 16" id="KW-0548">Nucleotidyltransferase</keyword>
<dbReference type="GO" id="GO:0008409">
    <property type="term" value="F:5'-3' exonuclease activity"/>
    <property type="evidence" value="ECO:0007669"/>
    <property type="project" value="UniProtKB-UniRule"/>
</dbReference>
<dbReference type="InterPro" id="IPR008918">
    <property type="entry name" value="HhH2"/>
</dbReference>
<dbReference type="PANTHER" id="PTHR10133">
    <property type="entry name" value="DNA POLYMERASE I"/>
    <property type="match status" value="1"/>
</dbReference>
<dbReference type="Pfam" id="PF00476">
    <property type="entry name" value="DNA_pol_A"/>
    <property type="match status" value="1"/>
</dbReference>
<gene>
    <name evidence="16" type="primary">polA</name>
    <name evidence="21" type="ORF">KTA_36530</name>
</gene>
<dbReference type="CDD" id="cd09859">
    <property type="entry name" value="PIN_53EXO"/>
    <property type="match status" value="1"/>
</dbReference>
<evidence type="ECO:0000256" key="13">
    <source>
        <dbReference type="ARBA" id="ARBA00023204"/>
    </source>
</evidence>
<dbReference type="GO" id="GO:0008408">
    <property type="term" value="F:3'-5' exonuclease activity"/>
    <property type="evidence" value="ECO:0007669"/>
    <property type="project" value="UniProtKB-UniRule"/>
</dbReference>
<sequence length="1051" mass="116088">MSESEIAKTREPSQCGESGKKLLLVDGHALIHRAFHALPEMLTTSSGEAVNAVFGFASMLLKALADVRPAYVAVTFDRSAPTFRHEALSTYKAQRPPLPPVMRSQFERIRELVHAFNFPVYELDGFEADDLLGTLARQATAQGLQTIILTGDMDTLQLVDDCVRVMVAKRGISEVTVYDRAAVRARYGIEPAQLPDFKGLVGDPSDNIPGVPGIGEKTASRLIATYGSLEGVLEHLAELKPKEQKALSAAREQALQSKYLATIVRDAPVQLDLAACDIARFNREKTLALFRTLEFHSLVDRLPGLGGTSGTTGTGDQAQASGQAVAPGSPQPEHVSREQSAGVQAEATSEEMETAPLGLVPILEPPPPPTQLNKPGAVSAPTKQASSTPEPPDVPVAQIREHAQVEQLALFELPAQGEAEVRHLRLPAIGESLPLLETVSEKTTSTLLITSEEALTVLVHSLRQAGAFAFDVETSSEDQWRAELVGLAFSMAPGEAYYIPVGHQRTLDAEEPPAQLPLPLVLERLRPVLEDEQIGKYMHNAKYDLVVMARYGVRIRGLTFDTLLAAYLLDPGRRGLGLKEQVFQRLGYVMTPIAQLIGSGSKAISMAQVPVARAADYAGADADMTLRLVEPLRRDLQRHGLWKLFERIEMPLVNVLVQMELHGVALDADFLRDFGERLNEQIRVLEQKIYDSVGHRFNINSTRQLAEVLFGELKLPVGRKTRTGYSVSAEVIEGLKGLHPVVDALLEYRQLTKLKSTYVDGLLALMDPVSGRVHTSFNQAVTSSGRLSSSNPNLQNIPVRTDLGRQIRRAFIADPSYVLLTADYSQIELRILARITGEKRLIEAFQRGEDIHTITASSLFHVPVEQVTPEQRRLAKTVVYAILYGQSAFGLAQVTGMSNAQASEFIRRYHETFPEVRRYVDATLNQAYKQGYVNTLFGRKRFLPDLRTLSGPERQALEREAINMPIQGTNADVIKIAMIRIHHAFEEKGLKARMILQVHDELVFEVPVEELETTRRLVRTIMEDIPEITEKVPLRVETKVGRNWYEAAPAD</sequence>
<keyword evidence="12 16" id="KW-0238">DNA-binding</keyword>
<dbReference type="InterPro" id="IPR020046">
    <property type="entry name" value="5-3_exonucl_a-hlix_arch_N"/>
</dbReference>
<dbReference type="CDD" id="cd06139">
    <property type="entry name" value="DNA_polA_I_Ecoli_like_exo"/>
    <property type="match status" value="1"/>
</dbReference>
<evidence type="ECO:0000256" key="10">
    <source>
        <dbReference type="ARBA" id="ARBA00022839"/>
    </source>
</evidence>
<dbReference type="Pfam" id="PF02739">
    <property type="entry name" value="5_3_exonuc_N"/>
    <property type="match status" value="1"/>
</dbReference>
<dbReference type="Gene3D" id="1.10.150.20">
    <property type="entry name" value="5' to 3' exonuclease, C-terminal subdomain"/>
    <property type="match status" value="2"/>
</dbReference>
<dbReference type="SMART" id="SM00482">
    <property type="entry name" value="POLAc"/>
    <property type="match status" value="1"/>
</dbReference>
<evidence type="ECO:0000256" key="5">
    <source>
        <dbReference type="ARBA" id="ARBA00022695"/>
    </source>
</evidence>
<dbReference type="Gene3D" id="1.20.1060.10">
    <property type="entry name" value="Taq DNA Polymerase, Chain T, domain 4"/>
    <property type="match status" value="1"/>
</dbReference>
<dbReference type="InterPro" id="IPR036279">
    <property type="entry name" value="5-3_exonuclease_C_sf"/>
</dbReference>
<dbReference type="AlphaFoldDB" id="A0A455T7M7"/>
<dbReference type="InterPro" id="IPR019760">
    <property type="entry name" value="DNA-dir_DNA_pol_A_CS"/>
</dbReference>
<keyword evidence="8 16" id="KW-0227">DNA damage</keyword>
<dbReference type="SMART" id="SM00474">
    <property type="entry name" value="35EXOc"/>
    <property type="match status" value="1"/>
</dbReference>
<evidence type="ECO:0000256" key="15">
    <source>
        <dbReference type="NCBIfam" id="TIGR00593"/>
    </source>
</evidence>
<dbReference type="PANTHER" id="PTHR10133:SF27">
    <property type="entry name" value="DNA POLYMERASE NU"/>
    <property type="match status" value="1"/>
</dbReference>
<evidence type="ECO:0000259" key="19">
    <source>
        <dbReference type="SMART" id="SM00475"/>
    </source>
</evidence>
<comment type="catalytic activity">
    <reaction evidence="14 16">
        <text>DNA(n) + a 2'-deoxyribonucleoside 5'-triphosphate = DNA(n+1) + diphosphate</text>
        <dbReference type="Rhea" id="RHEA:22508"/>
        <dbReference type="Rhea" id="RHEA-COMP:17339"/>
        <dbReference type="Rhea" id="RHEA-COMP:17340"/>
        <dbReference type="ChEBI" id="CHEBI:33019"/>
        <dbReference type="ChEBI" id="CHEBI:61560"/>
        <dbReference type="ChEBI" id="CHEBI:173112"/>
        <dbReference type="EC" id="2.7.7.7"/>
    </reaction>
</comment>
<dbReference type="InterPro" id="IPR018320">
    <property type="entry name" value="DNA_polymerase_1"/>
</dbReference>
<dbReference type="NCBIfam" id="TIGR00593">
    <property type="entry name" value="pola"/>
    <property type="match status" value="1"/>
</dbReference>
<dbReference type="InterPro" id="IPR036397">
    <property type="entry name" value="RNaseH_sf"/>
</dbReference>
<keyword evidence="7" id="KW-0540">Nuclease</keyword>
<feature type="domain" description="5'-3' exonuclease" evidence="19">
    <location>
        <begin position="20"/>
        <end position="279"/>
    </location>
</feature>
<evidence type="ECO:0000259" key="20">
    <source>
        <dbReference type="SMART" id="SM00482"/>
    </source>
</evidence>